<name>A0A813QTY0_9BILA</name>
<protein>
    <submittedName>
        <fullName evidence="1">Uncharacterized protein</fullName>
    </submittedName>
</protein>
<organism evidence="1 3">
    <name type="scientific">Adineta steineri</name>
    <dbReference type="NCBI Taxonomy" id="433720"/>
    <lineage>
        <taxon>Eukaryota</taxon>
        <taxon>Metazoa</taxon>
        <taxon>Spiralia</taxon>
        <taxon>Gnathifera</taxon>
        <taxon>Rotifera</taxon>
        <taxon>Eurotatoria</taxon>
        <taxon>Bdelloidea</taxon>
        <taxon>Adinetida</taxon>
        <taxon>Adinetidae</taxon>
        <taxon>Adineta</taxon>
    </lineage>
</organism>
<dbReference type="PANTHER" id="PTHR16317:SF1">
    <property type="entry name" value="KICSTOR COMPLEX PROTEIN ITFG2"/>
    <property type="match status" value="1"/>
</dbReference>
<proteinExistence type="predicted"/>
<evidence type="ECO:0000313" key="2">
    <source>
        <dbReference type="EMBL" id="CAF3536149.1"/>
    </source>
</evidence>
<dbReference type="EMBL" id="CAJNOE010000031">
    <property type="protein sequence ID" value="CAF0771140.1"/>
    <property type="molecule type" value="Genomic_DNA"/>
</dbReference>
<dbReference type="SUPFAM" id="SSF50978">
    <property type="entry name" value="WD40 repeat-like"/>
    <property type="match status" value="1"/>
</dbReference>
<dbReference type="InterPro" id="IPR036322">
    <property type="entry name" value="WD40_repeat_dom_sf"/>
</dbReference>
<accession>A0A813QTY0</accession>
<dbReference type="Proteomes" id="UP000663868">
    <property type="component" value="Unassembled WGS sequence"/>
</dbReference>
<sequence length="471" mass="52642">MTFVSPINTITLDCSSNVLPNAILLADVDMNKSNELLIGTQDGELLIFKSFRNQNNVQLWRRALGLGFITAIAVGPVAVNTNEPRPIICVANAEGAIHLFLLRSAGQRSRVRSAGGTLHSGNRNDSKMQLYSSTTMSIAAPNDDEQQQIPVAFSQQLICNPKILLIQEYNENEKQLIISYCDRTIRIFTSIIMEEFDGRLSGRFVLKHAFNIADQIHTISSRRLSNKDYELIVSQPCGNLLRFNPNDENSRVLATDMCDYTSSGWTEAIALDKFLEDTIYATICYDHIDIFSSSLNKIHHIPLSSKTGHLCGLRRGPITDNYNQLVTISSVDGDTFIVDRHLNVIRFRPPLSSNTGCGGTNDSIANTNFVDQIQAFTSGLFGDNNMFCFIYVLTHNDKIIIVHSLEISNSRTTNLSSALSKITLNEKLKQGTIFSKSDSEECKSTYLSILTKNGTPVKTYRFYFTLEMFRV</sequence>
<dbReference type="Proteomes" id="UP000663860">
    <property type="component" value="Unassembled WGS sequence"/>
</dbReference>
<dbReference type="GO" id="GO:0032006">
    <property type="term" value="P:regulation of TOR signaling"/>
    <property type="evidence" value="ECO:0007669"/>
    <property type="project" value="TreeGrafter"/>
</dbReference>
<dbReference type="InterPro" id="IPR031793">
    <property type="entry name" value="KICSTOR_ITFG2"/>
</dbReference>
<dbReference type="Pfam" id="PF15907">
    <property type="entry name" value="Itfg2"/>
    <property type="match status" value="1"/>
</dbReference>
<comment type="caution">
    <text evidence="1">The sequence shown here is derived from an EMBL/GenBank/DDBJ whole genome shotgun (WGS) entry which is preliminary data.</text>
</comment>
<evidence type="ECO:0000313" key="1">
    <source>
        <dbReference type="EMBL" id="CAF0771140.1"/>
    </source>
</evidence>
<evidence type="ECO:0000313" key="3">
    <source>
        <dbReference type="Proteomes" id="UP000663860"/>
    </source>
</evidence>
<dbReference type="PANTHER" id="PTHR16317">
    <property type="entry name" value="INTEGRIN ALPHA REPEAT DOMAIN-CONTAINING"/>
    <property type="match status" value="1"/>
</dbReference>
<gene>
    <name evidence="1" type="ORF">IZO911_LOCUS5285</name>
    <name evidence="2" type="ORF">KXQ929_LOCUS1930</name>
</gene>
<reference evidence="1" key="1">
    <citation type="submission" date="2021-02" db="EMBL/GenBank/DDBJ databases">
        <authorList>
            <person name="Nowell W R."/>
        </authorList>
    </citation>
    <scope>NUCLEOTIDE SEQUENCE</scope>
</reference>
<dbReference type="EMBL" id="CAJOBB010000055">
    <property type="protein sequence ID" value="CAF3536149.1"/>
    <property type="molecule type" value="Genomic_DNA"/>
</dbReference>
<dbReference type="AlphaFoldDB" id="A0A813QTY0"/>